<dbReference type="Gene3D" id="4.10.1000.10">
    <property type="entry name" value="Zinc finger, CCCH-type"/>
    <property type="match status" value="2"/>
</dbReference>
<feature type="domain" description="C3H1-type" evidence="7">
    <location>
        <begin position="11"/>
        <end position="39"/>
    </location>
</feature>
<dbReference type="PROSITE" id="PS50103">
    <property type="entry name" value="ZF_C3H1"/>
    <property type="match status" value="2"/>
</dbReference>
<evidence type="ECO:0000256" key="3">
    <source>
        <dbReference type="ARBA" id="ARBA00022771"/>
    </source>
</evidence>
<feature type="zinc finger region" description="C3H1-type" evidence="5">
    <location>
        <begin position="11"/>
        <end position="39"/>
    </location>
</feature>
<dbReference type="SMART" id="SM00356">
    <property type="entry name" value="ZnF_C3H1"/>
    <property type="match status" value="2"/>
</dbReference>
<reference evidence="8 9" key="1">
    <citation type="submission" date="2024-01" db="EMBL/GenBank/DDBJ databases">
        <title>The genomes of 5 underutilized Papilionoideae crops provide insights into root nodulation and disease resistanc.</title>
        <authorList>
            <person name="Yuan L."/>
        </authorList>
    </citation>
    <scope>NUCLEOTIDE SEQUENCE [LARGE SCALE GENOMIC DNA]</scope>
    <source>
        <strain evidence="8">ZHUSHIDOU_FW_LH</strain>
        <tissue evidence="8">Leaf</tissue>
    </source>
</reference>
<accession>A0AAN9ERB8</accession>
<name>A0AAN9ERB8_CROPI</name>
<evidence type="ECO:0000313" key="9">
    <source>
        <dbReference type="Proteomes" id="UP001372338"/>
    </source>
</evidence>
<feature type="region of interest" description="Disordered" evidence="6">
    <location>
        <begin position="209"/>
        <end position="238"/>
    </location>
</feature>
<evidence type="ECO:0000256" key="1">
    <source>
        <dbReference type="ARBA" id="ARBA00022723"/>
    </source>
</evidence>
<keyword evidence="9" id="KW-1185">Reference proteome</keyword>
<sequence length="273" mass="30481">MNDGVGNNSMYYKTKYCTKYMNQGACSWDSKCNYAHSEAELRELPQQQQLCRLFFQNNFCSYGDTCRFLHVNPANPNISHAPHPQQPQLERPDGSSSARWGAMQNSAAAATNVSSRNISSGGQPPVLQKPNDGDSSAAAATDASPSDSLYKYKEDGVVKFIFKNNKLKKINRIYVRASSLGFMCPFVHREEPSLGRLGLEAFFSITVPNHSPSSPETSPTTIKLSPQPRLAATTSRRHHHHPSPIFLLYLSTNSPHRYWRWAPPHPITIASEE</sequence>
<dbReference type="AlphaFoldDB" id="A0AAN9ERB8"/>
<feature type="compositionally biased region" description="Low complexity" evidence="6">
    <location>
        <begin position="211"/>
        <end position="221"/>
    </location>
</feature>
<comment type="caution">
    <text evidence="8">The sequence shown here is derived from an EMBL/GenBank/DDBJ whole genome shotgun (WGS) entry which is preliminary data.</text>
</comment>
<organism evidence="8 9">
    <name type="scientific">Crotalaria pallida</name>
    <name type="common">Smooth rattlebox</name>
    <name type="synonym">Crotalaria striata</name>
    <dbReference type="NCBI Taxonomy" id="3830"/>
    <lineage>
        <taxon>Eukaryota</taxon>
        <taxon>Viridiplantae</taxon>
        <taxon>Streptophyta</taxon>
        <taxon>Embryophyta</taxon>
        <taxon>Tracheophyta</taxon>
        <taxon>Spermatophyta</taxon>
        <taxon>Magnoliopsida</taxon>
        <taxon>eudicotyledons</taxon>
        <taxon>Gunneridae</taxon>
        <taxon>Pentapetalae</taxon>
        <taxon>rosids</taxon>
        <taxon>fabids</taxon>
        <taxon>Fabales</taxon>
        <taxon>Fabaceae</taxon>
        <taxon>Papilionoideae</taxon>
        <taxon>50 kb inversion clade</taxon>
        <taxon>genistoids sensu lato</taxon>
        <taxon>core genistoids</taxon>
        <taxon>Crotalarieae</taxon>
        <taxon>Crotalaria</taxon>
    </lineage>
</organism>
<feature type="region of interest" description="Disordered" evidence="6">
    <location>
        <begin position="77"/>
        <end position="145"/>
    </location>
</feature>
<gene>
    <name evidence="8" type="ORF">RIF29_28230</name>
</gene>
<dbReference type="PANTHER" id="PTHR12547:SF18">
    <property type="entry name" value="PROTEIN TIS11"/>
    <property type="match status" value="1"/>
</dbReference>
<evidence type="ECO:0000256" key="5">
    <source>
        <dbReference type="PROSITE-ProRule" id="PRU00723"/>
    </source>
</evidence>
<evidence type="ECO:0000256" key="2">
    <source>
        <dbReference type="ARBA" id="ARBA00022737"/>
    </source>
</evidence>
<dbReference type="Pfam" id="PF00642">
    <property type="entry name" value="zf-CCCH"/>
    <property type="match status" value="1"/>
</dbReference>
<dbReference type="SUPFAM" id="SSF90229">
    <property type="entry name" value="CCCH zinc finger"/>
    <property type="match status" value="2"/>
</dbReference>
<feature type="compositionally biased region" description="Polar residues" evidence="6">
    <location>
        <begin position="94"/>
        <end position="122"/>
    </location>
</feature>
<dbReference type="InterPro" id="IPR000571">
    <property type="entry name" value="Znf_CCCH"/>
</dbReference>
<keyword evidence="2" id="KW-0677">Repeat</keyword>
<proteinExistence type="predicted"/>
<feature type="domain" description="C3H1-type" evidence="7">
    <location>
        <begin position="45"/>
        <end position="73"/>
    </location>
</feature>
<feature type="compositionally biased region" description="Low complexity" evidence="6">
    <location>
        <begin position="133"/>
        <end position="145"/>
    </location>
</feature>
<dbReference type="Proteomes" id="UP001372338">
    <property type="component" value="Unassembled WGS sequence"/>
</dbReference>
<evidence type="ECO:0000256" key="6">
    <source>
        <dbReference type="SAM" id="MobiDB-lite"/>
    </source>
</evidence>
<protein>
    <recommendedName>
        <fullName evidence="7">C3H1-type domain-containing protein</fullName>
    </recommendedName>
</protein>
<keyword evidence="4 5" id="KW-0862">Zinc</keyword>
<dbReference type="GO" id="GO:0008270">
    <property type="term" value="F:zinc ion binding"/>
    <property type="evidence" value="ECO:0007669"/>
    <property type="project" value="UniProtKB-KW"/>
</dbReference>
<dbReference type="EMBL" id="JAYWIO010000005">
    <property type="protein sequence ID" value="KAK7261906.1"/>
    <property type="molecule type" value="Genomic_DNA"/>
</dbReference>
<dbReference type="PANTHER" id="PTHR12547">
    <property type="entry name" value="CCCH ZINC FINGER/TIS11-RELATED"/>
    <property type="match status" value="1"/>
</dbReference>
<dbReference type="GO" id="GO:0003729">
    <property type="term" value="F:mRNA binding"/>
    <property type="evidence" value="ECO:0007669"/>
    <property type="project" value="InterPro"/>
</dbReference>
<dbReference type="InterPro" id="IPR045877">
    <property type="entry name" value="ZFP36-like"/>
</dbReference>
<dbReference type="InterPro" id="IPR036855">
    <property type="entry name" value="Znf_CCCH_sf"/>
</dbReference>
<evidence type="ECO:0000256" key="4">
    <source>
        <dbReference type="ARBA" id="ARBA00022833"/>
    </source>
</evidence>
<evidence type="ECO:0000259" key="7">
    <source>
        <dbReference type="PROSITE" id="PS50103"/>
    </source>
</evidence>
<keyword evidence="3 5" id="KW-0863">Zinc-finger</keyword>
<keyword evidence="1 5" id="KW-0479">Metal-binding</keyword>
<feature type="zinc finger region" description="C3H1-type" evidence="5">
    <location>
        <begin position="45"/>
        <end position="73"/>
    </location>
</feature>
<evidence type="ECO:0000313" key="8">
    <source>
        <dbReference type="EMBL" id="KAK7261906.1"/>
    </source>
</evidence>